<dbReference type="PROSITE" id="PS50082">
    <property type="entry name" value="WD_REPEATS_2"/>
    <property type="match status" value="1"/>
</dbReference>
<dbReference type="InterPro" id="IPR036322">
    <property type="entry name" value="WD40_repeat_dom_sf"/>
</dbReference>
<gene>
    <name evidence="7" type="ORF">DL764_003727</name>
</gene>
<dbReference type="InterPro" id="IPR006594">
    <property type="entry name" value="LisH"/>
</dbReference>
<dbReference type="AlphaFoldDB" id="A0A4Q4TIZ8"/>
<keyword evidence="2 4" id="KW-0853">WD repeat</keyword>
<dbReference type="InterPro" id="IPR015943">
    <property type="entry name" value="WD40/YVTN_repeat-like_dom_sf"/>
</dbReference>
<dbReference type="GO" id="GO:0043161">
    <property type="term" value="P:proteasome-mediated ubiquitin-dependent protein catabolic process"/>
    <property type="evidence" value="ECO:0007669"/>
    <property type="project" value="TreeGrafter"/>
</dbReference>
<dbReference type="Pfam" id="PF21889">
    <property type="entry name" value="TPR1-like_2nd"/>
    <property type="match status" value="1"/>
</dbReference>
<dbReference type="Gene3D" id="2.130.10.10">
    <property type="entry name" value="YVTN repeat-like/Quinoprotein amine dehydrogenase"/>
    <property type="match status" value="2"/>
</dbReference>
<dbReference type="Proteomes" id="UP000293360">
    <property type="component" value="Unassembled WGS sequence"/>
</dbReference>
<evidence type="ECO:0000259" key="6">
    <source>
        <dbReference type="PROSITE" id="PS50897"/>
    </source>
</evidence>
<feature type="compositionally biased region" description="Low complexity" evidence="5">
    <location>
        <begin position="75"/>
        <end position="85"/>
    </location>
</feature>
<evidence type="ECO:0000313" key="8">
    <source>
        <dbReference type="Proteomes" id="UP000293360"/>
    </source>
</evidence>
<evidence type="ECO:0000256" key="5">
    <source>
        <dbReference type="SAM" id="MobiDB-lite"/>
    </source>
</evidence>
<dbReference type="PANTHER" id="PTHR22838:SF0">
    <property type="entry name" value="WD REPEAT-CONTAINING PROTEIN 26"/>
    <property type="match status" value="1"/>
</dbReference>
<comment type="function">
    <text evidence="1">Involved in the proteasome-dependent degradation of fructose-1,6-bisphosphatase.</text>
</comment>
<feature type="domain" description="CTLH" evidence="6">
    <location>
        <begin position="249"/>
        <end position="320"/>
    </location>
</feature>
<dbReference type="InterPro" id="IPR006595">
    <property type="entry name" value="CTLH_C"/>
</dbReference>
<evidence type="ECO:0000313" key="7">
    <source>
        <dbReference type="EMBL" id="RYP05550.1"/>
    </source>
</evidence>
<evidence type="ECO:0000256" key="3">
    <source>
        <dbReference type="ARBA" id="ARBA00022737"/>
    </source>
</evidence>
<evidence type="ECO:0000256" key="4">
    <source>
        <dbReference type="PROSITE-ProRule" id="PRU00221"/>
    </source>
</evidence>
<dbReference type="EMBL" id="QJNU01000167">
    <property type="protein sequence ID" value="RYP05550.1"/>
    <property type="molecule type" value="Genomic_DNA"/>
</dbReference>
<organism evidence="7 8">
    <name type="scientific">Monosporascus ibericus</name>
    <dbReference type="NCBI Taxonomy" id="155417"/>
    <lineage>
        <taxon>Eukaryota</taxon>
        <taxon>Fungi</taxon>
        <taxon>Dikarya</taxon>
        <taxon>Ascomycota</taxon>
        <taxon>Pezizomycotina</taxon>
        <taxon>Sordariomycetes</taxon>
        <taxon>Xylariomycetidae</taxon>
        <taxon>Xylariales</taxon>
        <taxon>Xylariales incertae sedis</taxon>
        <taxon>Monosporascus</taxon>
    </lineage>
</organism>
<dbReference type="PROSITE" id="PS50294">
    <property type="entry name" value="WD_REPEATS_REGION"/>
    <property type="match status" value="1"/>
</dbReference>
<keyword evidence="3" id="KW-0677">Repeat</keyword>
<dbReference type="SUPFAM" id="SSF50978">
    <property type="entry name" value="WD40 repeat-like"/>
    <property type="match status" value="1"/>
</dbReference>
<dbReference type="Pfam" id="PF00400">
    <property type="entry name" value="WD40"/>
    <property type="match status" value="3"/>
</dbReference>
<feature type="region of interest" description="Disordered" evidence="5">
    <location>
        <begin position="39"/>
        <end position="210"/>
    </location>
</feature>
<dbReference type="STRING" id="155417.A0A4Q4TIZ8"/>
<evidence type="ECO:0000256" key="2">
    <source>
        <dbReference type="ARBA" id="ARBA00022574"/>
    </source>
</evidence>
<dbReference type="PROSITE" id="PS50897">
    <property type="entry name" value="CTLH"/>
    <property type="match status" value="1"/>
</dbReference>
<proteinExistence type="predicted"/>
<dbReference type="GO" id="GO:0034657">
    <property type="term" value="C:GID complex"/>
    <property type="evidence" value="ECO:0007669"/>
    <property type="project" value="TreeGrafter"/>
</dbReference>
<protein>
    <recommendedName>
        <fullName evidence="6">CTLH domain-containing protein</fullName>
    </recommendedName>
</protein>
<feature type="repeat" description="WD" evidence="4">
    <location>
        <begin position="607"/>
        <end position="640"/>
    </location>
</feature>
<accession>A0A4Q4TIZ8</accession>
<dbReference type="PROSITE" id="PS50896">
    <property type="entry name" value="LISH"/>
    <property type="match status" value="1"/>
</dbReference>
<dbReference type="SMART" id="SM00668">
    <property type="entry name" value="CTLH"/>
    <property type="match status" value="1"/>
</dbReference>
<sequence>MRSTTSKPTSYEHTSARQLNLETLCDSYDCGNLQPAVVDEVADQRPSQRPPISTPSTSDRSSAPEPPRSSIETIPSAPEPSAASSQQIPTIVDDRTDLPPILPPLSALQGQVLGRRRRASSDESDALGSEAEPSGASASQNTPLKFAGQKRRRIEGNMLAEDDRQATANGTSRSYANGKSQHRAQAGASSNGTHKSAAALNGSSRPRVPEKYLGHDREEVTRILIQALSDMGYQTAAESVSRDSGFELESPTVAAFRNAVLEGSWNEAEQLLSGATVTGDRTDQAGNGLVLTNGADRNIMRFWIRQQKFLELLEERETGQALMVLRTELTPLYQDTQKLHFLSSLLMCQSREDLMARAEWDGAYGQSRQVLLSELSRCISPSVMLPEHRLAILLHQVKASQIGACLWHSNAASPSLYSDHVCDRRHFPTENVLELDDHSDEVWHIAFSHDDGRSFITGSLDKTRGLVQWDLSGEKVFDWANNHRVEDLSVSPNGRWLVAMDDTHHVQIYNLQTRDLEYEMDLNIRVTSISISQDSRHLLVNHANGVAQLIDLLTREPVQSYTGHKGSDCYVIRSTFGGADESFVASGSEDGFIYIWHKASAQLVEKLNGHDPRVNSVAWSPTDPCLFASCGDDGKIKIWSNNQWRRTHMETMYRNHEASRSSNGS</sequence>
<name>A0A4Q4TIZ8_9PEZI</name>
<feature type="compositionally biased region" description="Polar residues" evidence="5">
    <location>
        <begin position="166"/>
        <end position="179"/>
    </location>
</feature>
<dbReference type="SMART" id="SM00320">
    <property type="entry name" value="WD40"/>
    <property type="match status" value="5"/>
</dbReference>
<keyword evidence="8" id="KW-1185">Reference proteome</keyword>
<dbReference type="InterPro" id="IPR051350">
    <property type="entry name" value="WD_repeat-ST_regulator"/>
</dbReference>
<comment type="caution">
    <text evidence="7">The sequence shown here is derived from an EMBL/GenBank/DDBJ whole genome shotgun (WGS) entry which is preliminary data.</text>
</comment>
<evidence type="ECO:0000256" key="1">
    <source>
        <dbReference type="ARBA" id="ARBA00002343"/>
    </source>
</evidence>
<dbReference type="InterPro" id="IPR001680">
    <property type="entry name" value="WD40_rpt"/>
</dbReference>
<reference evidence="7 8" key="1">
    <citation type="submission" date="2018-06" db="EMBL/GenBank/DDBJ databases">
        <title>Complete Genomes of Monosporascus.</title>
        <authorList>
            <person name="Robinson A.J."/>
            <person name="Natvig D.O."/>
        </authorList>
    </citation>
    <scope>NUCLEOTIDE SEQUENCE [LARGE SCALE GENOMIC DNA]</scope>
    <source>
        <strain evidence="7 8">CBS 110550</strain>
    </source>
</reference>
<dbReference type="OrthoDB" id="972532at2759"/>
<dbReference type="Pfam" id="PF23627">
    <property type="entry name" value="LisH_WDR26"/>
    <property type="match status" value="1"/>
</dbReference>
<feature type="compositionally biased region" description="Low complexity" evidence="5">
    <location>
        <begin position="126"/>
        <end position="139"/>
    </location>
</feature>
<dbReference type="InterPro" id="IPR054080">
    <property type="entry name" value="TPR1-like_2nd"/>
</dbReference>
<dbReference type="PANTHER" id="PTHR22838">
    <property type="entry name" value="WD REPEAT PROTEIN 26-RELATED"/>
    <property type="match status" value="1"/>
</dbReference>